<protein>
    <submittedName>
        <fullName evidence="1">Uncharacterized protein</fullName>
    </submittedName>
</protein>
<dbReference type="EMBL" id="BK016199">
    <property type="protein sequence ID" value="DAG01927.1"/>
    <property type="molecule type" value="Genomic_DNA"/>
</dbReference>
<reference evidence="1" key="1">
    <citation type="journal article" date="2021" name="Proc. Natl. Acad. Sci. U.S.A.">
        <title>A Catalog of Tens of Thousands of Viruses from Human Metagenomes Reveals Hidden Associations with Chronic Diseases.</title>
        <authorList>
            <person name="Tisza M.J."/>
            <person name="Buck C.B."/>
        </authorList>
    </citation>
    <scope>NUCLEOTIDE SEQUENCE</scope>
    <source>
        <strain evidence="1">CtYaH2</strain>
    </source>
</reference>
<sequence length="41" mass="4969">MSPLKKCLRAYGRGNERMRKLANERMRKLANEKMREWGKCQ</sequence>
<proteinExistence type="predicted"/>
<organism evidence="1">
    <name type="scientific">Siphoviridae sp. ctYaH2</name>
    <dbReference type="NCBI Taxonomy" id="2825549"/>
    <lineage>
        <taxon>Viruses</taxon>
        <taxon>Duplodnaviria</taxon>
        <taxon>Heunggongvirae</taxon>
        <taxon>Uroviricota</taxon>
        <taxon>Caudoviricetes</taxon>
    </lineage>
</organism>
<evidence type="ECO:0000313" key="1">
    <source>
        <dbReference type="EMBL" id="DAG01927.1"/>
    </source>
</evidence>
<accession>A0A8S5V5N0</accession>
<name>A0A8S5V5N0_9CAUD</name>